<protein>
    <recommendedName>
        <fullName evidence="4">Outer membrane protein</fullName>
    </recommendedName>
</protein>
<evidence type="ECO:0000313" key="3">
    <source>
        <dbReference type="Proteomes" id="UP000626148"/>
    </source>
</evidence>
<accession>A0A918NIH8</accession>
<reference evidence="2" key="2">
    <citation type="submission" date="2020-09" db="EMBL/GenBank/DDBJ databases">
        <authorList>
            <person name="Sun Q."/>
            <person name="Kim S."/>
        </authorList>
    </citation>
    <scope>NUCLEOTIDE SEQUENCE</scope>
    <source>
        <strain evidence="2">KCTC 22169</strain>
    </source>
</reference>
<dbReference type="Proteomes" id="UP000626148">
    <property type="component" value="Unassembled WGS sequence"/>
</dbReference>
<proteinExistence type="predicted"/>
<evidence type="ECO:0000256" key="1">
    <source>
        <dbReference type="SAM" id="SignalP"/>
    </source>
</evidence>
<organism evidence="2 3">
    <name type="scientific">Saccharospirillum salsuginis</name>
    <dbReference type="NCBI Taxonomy" id="418750"/>
    <lineage>
        <taxon>Bacteria</taxon>
        <taxon>Pseudomonadati</taxon>
        <taxon>Pseudomonadota</taxon>
        <taxon>Gammaproteobacteria</taxon>
        <taxon>Oceanospirillales</taxon>
        <taxon>Saccharospirillaceae</taxon>
        <taxon>Saccharospirillum</taxon>
    </lineage>
</organism>
<dbReference type="AlphaFoldDB" id="A0A918NIH8"/>
<comment type="caution">
    <text evidence="2">The sequence shown here is derived from an EMBL/GenBank/DDBJ whole genome shotgun (WGS) entry which is preliminary data.</text>
</comment>
<gene>
    <name evidence="2" type="ORF">GCM10007392_41930</name>
</gene>
<keyword evidence="1" id="KW-0732">Signal</keyword>
<evidence type="ECO:0008006" key="4">
    <source>
        <dbReference type="Google" id="ProtNLM"/>
    </source>
</evidence>
<reference evidence="2" key="1">
    <citation type="journal article" date="2014" name="Int. J. Syst. Evol. Microbiol.">
        <title>Complete genome sequence of Corynebacterium casei LMG S-19264T (=DSM 44701T), isolated from a smear-ripened cheese.</title>
        <authorList>
            <consortium name="US DOE Joint Genome Institute (JGI-PGF)"/>
            <person name="Walter F."/>
            <person name="Albersmeier A."/>
            <person name="Kalinowski J."/>
            <person name="Ruckert C."/>
        </authorList>
    </citation>
    <scope>NUCLEOTIDE SEQUENCE</scope>
    <source>
        <strain evidence="2">KCTC 22169</strain>
    </source>
</reference>
<sequence>MPMFTRLITIARCVLVAAGGWVATANADPYVSLSYGNALNATETITIEPDEDAHYEPITFEADFESRGLKLPPFYSFKLGWSYEPRQWRWEVELLHQKLHVPDEDLPPQLEHFEVTHGFNLFLFNLSHPLPNHDLRARLGVGTILAHPDIYIYDENGDPQLADPDKFGEIPGFLDDRYFFGGYALQGAVQKHWALSPRNGLVAELKLMHAKTRLPVYRGEVDVPNTAIAFLLGYEFGG</sequence>
<dbReference type="EMBL" id="BMXR01000013">
    <property type="protein sequence ID" value="GGX69943.1"/>
    <property type="molecule type" value="Genomic_DNA"/>
</dbReference>
<name>A0A918NIH8_9GAMM</name>
<feature type="signal peptide" evidence="1">
    <location>
        <begin position="1"/>
        <end position="27"/>
    </location>
</feature>
<keyword evidence="3" id="KW-1185">Reference proteome</keyword>
<feature type="chain" id="PRO_5037893717" description="Outer membrane protein" evidence="1">
    <location>
        <begin position="28"/>
        <end position="238"/>
    </location>
</feature>
<evidence type="ECO:0000313" key="2">
    <source>
        <dbReference type="EMBL" id="GGX69943.1"/>
    </source>
</evidence>